<keyword evidence="1" id="KW-1133">Transmembrane helix</keyword>
<keyword evidence="1" id="KW-0812">Transmembrane</keyword>
<feature type="transmembrane region" description="Helical" evidence="1">
    <location>
        <begin position="33"/>
        <end position="51"/>
    </location>
</feature>
<feature type="transmembrane region" description="Helical" evidence="1">
    <location>
        <begin position="63"/>
        <end position="84"/>
    </location>
</feature>
<keyword evidence="3" id="KW-1185">Reference proteome</keyword>
<feature type="transmembrane region" description="Helical" evidence="1">
    <location>
        <begin position="6"/>
        <end position="26"/>
    </location>
</feature>
<evidence type="ECO:0000256" key="1">
    <source>
        <dbReference type="SAM" id="Phobius"/>
    </source>
</evidence>
<sequence length="126" mass="13680">MTVCSLILGVIGIVLTFAPDIVLFNLNIESNQASLLLVQVIGGLYFGYSMLNWMTKESLIGGIYNRPIAIANFTHFLIVGLAMGKALVSTPQLPKALWIAGGVYIVLGLLFMIILFRHPINSTGDK</sequence>
<dbReference type="Proteomes" id="UP001597369">
    <property type="component" value="Unassembled WGS sequence"/>
</dbReference>
<feature type="transmembrane region" description="Helical" evidence="1">
    <location>
        <begin position="96"/>
        <end position="116"/>
    </location>
</feature>
<evidence type="ECO:0000313" key="2">
    <source>
        <dbReference type="EMBL" id="MFD2066982.1"/>
    </source>
</evidence>
<keyword evidence="1" id="KW-0472">Membrane</keyword>
<protein>
    <recommendedName>
        <fullName evidence="4">EamA domain-containing protein</fullName>
    </recommendedName>
</protein>
<dbReference type="RefSeq" id="WP_377469611.1">
    <property type="nucleotide sequence ID" value="NZ_JBHUHV010000026.1"/>
</dbReference>
<accession>A0ABW4WWJ9</accession>
<name>A0ABW4WWJ9_9BACT</name>
<dbReference type="EMBL" id="JBHUHV010000026">
    <property type="protein sequence ID" value="MFD2066982.1"/>
    <property type="molecule type" value="Genomic_DNA"/>
</dbReference>
<gene>
    <name evidence="2" type="ORF">ACFSKU_08810</name>
</gene>
<reference evidence="3" key="1">
    <citation type="journal article" date="2019" name="Int. J. Syst. Evol. Microbiol.">
        <title>The Global Catalogue of Microorganisms (GCM) 10K type strain sequencing project: providing services to taxonomists for standard genome sequencing and annotation.</title>
        <authorList>
            <consortium name="The Broad Institute Genomics Platform"/>
            <consortium name="The Broad Institute Genome Sequencing Center for Infectious Disease"/>
            <person name="Wu L."/>
            <person name="Ma J."/>
        </authorList>
    </citation>
    <scope>NUCLEOTIDE SEQUENCE [LARGE SCALE GENOMIC DNA]</scope>
    <source>
        <strain evidence="3">JCM 16545</strain>
    </source>
</reference>
<evidence type="ECO:0000313" key="3">
    <source>
        <dbReference type="Proteomes" id="UP001597369"/>
    </source>
</evidence>
<proteinExistence type="predicted"/>
<comment type="caution">
    <text evidence="2">The sequence shown here is derived from an EMBL/GenBank/DDBJ whole genome shotgun (WGS) entry which is preliminary data.</text>
</comment>
<evidence type="ECO:0008006" key="4">
    <source>
        <dbReference type="Google" id="ProtNLM"/>
    </source>
</evidence>
<organism evidence="2 3">
    <name type="scientific">Pontibacter silvestris</name>
    <dbReference type="NCBI Taxonomy" id="2305183"/>
    <lineage>
        <taxon>Bacteria</taxon>
        <taxon>Pseudomonadati</taxon>
        <taxon>Bacteroidota</taxon>
        <taxon>Cytophagia</taxon>
        <taxon>Cytophagales</taxon>
        <taxon>Hymenobacteraceae</taxon>
        <taxon>Pontibacter</taxon>
    </lineage>
</organism>